<dbReference type="PROSITE" id="PS50011">
    <property type="entry name" value="PROTEIN_KINASE_DOM"/>
    <property type="match status" value="1"/>
</dbReference>
<keyword evidence="5" id="KW-0418">Kinase</keyword>
<feature type="binding site" evidence="8">
    <location>
        <begin position="249"/>
        <end position="250"/>
    </location>
    <ligand>
        <name>ATP</name>
        <dbReference type="ChEBI" id="CHEBI:30616"/>
    </ligand>
</feature>
<evidence type="ECO:0000256" key="11">
    <source>
        <dbReference type="RuleBase" id="RU000304"/>
    </source>
</evidence>
<evidence type="ECO:0000256" key="4">
    <source>
        <dbReference type="ARBA" id="ARBA00022741"/>
    </source>
</evidence>
<feature type="compositionally biased region" description="Polar residues" evidence="12">
    <location>
        <begin position="1"/>
        <end position="23"/>
    </location>
</feature>
<protein>
    <recommendedName>
        <fullName evidence="13">Protein kinase domain-containing protein</fullName>
    </recommendedName>
</protein>
<comment type="similarity">
    <text evidence="11">Belongs to the protein kinase superfamily.</text>
</comment>
<dbReference type="InterPro" id="IPR017441">
    <property type="entry name" value="Protein_kinase_ATP_BS"/>
</dbReference>
<keyword evidence="4 8" id="KW-0547">Nucleotide-binding</keyword>
<evidence type="ECO:0000256" key="3">
    <source>
        <dbReference type="ARBA" id="ARBA00022679"/>
    </source>
</evidence>
<keyword evidence="6 8" id="KW-0067">ATP-binding</keyword>
<feature type="binding site" evidence="8">
    <location>
        <position position="263"/>
    </location>
    <ligand>
        <name>ATP</name>
        <dbReference type="ChEBI" id="CHEBI:30616"/>
    </ligand>
</feature>
<feature type="domain" description="Protein kinase" evidence="13">
    <location>
        <begin position="120"/>
        <end position="372"/>
    </location>
</feature>
<dbReference type="InterPro" id="IPR008271">
    <property type="entry name" value="Ser/Thr_kinase_AS"/>
</dbReference>
<dbReference type="OrthoDB" id="449424at2759"/>
<dbReference type="GO" id="GO:0004674">
    <property type="term" value="F:protein serine/threonine kinase activity"/>
    <property type="evidence" value="ECO:0007669"/>
    <property type="project" value="UniProtKB-KW"/>
</dbReference>
<dbReference type="Pfam" id="PF00069">
    <property type="entry name" value="Pkinase"/>
    <property type="match status" value="1"/>
</dbReference>
<evidence type="ECO:0000256" key="10">
    <source>
        <dbReference type="PROSITE-ProRule" id="PRU10141"/>
    </source>
</evidence>
<dbReference type="Gene3D" id="1.10.510.10">
    <property type="entry name" value="Transferase(Phosphotransferase) domain 1"/>
    <property type="match status" value="1"/>
</dbReference>
<gene>
    <name evidence="14" type="ORF">SteCoe_17246</name>
</gene>
<evidence type="ECO:0000256" key="8">
    <source>
        <dbReference type="PIRSR" id="PIRSR630616-2"/>
    </source>
</evidence>
<dbReference type="PROSITE" id="PS00108">
    <property type="entry name" value="PROTEIN_KINASE_ST"/>
    <property type="match status" value="1"/>
</dbReference>
<proteinExistence type="inferred from homology"/>
<comment type="caution">
    <text evidence="14">The sequence shown here is derived from an EMBL/GenBank/DDBJ whole genome shotgun (WGS) entry which is preliminary data.</text>
</comment>
<evidence type="ECO:0000256" key="5">
    <source>
        <dbReference type="ARBA" id="ARBA00022777"/>
    </source>
</evidence>
<dbReference type="Proteomes" id="UP000187209">
    <property type="component" value="Unassembled WGS sequence"/>
</dbReference>
<comment type="subunit">
    <text evidence="1">Monomer.</text>
</comment>
<dbReference type="FunFam" id="3.30.200.20:FF:000042">
    <property type="entry name" value="Aurora kinase A"/>
    <property type="match status" value="1"/>
</dbReference>
<sequence length="426" mass="48092">MENRSPSRIITKSFRNSLSGQKNPTKENDTKCSPSLSLKFIKKHNQGNSPILTDISPSIPIPLSRNSLTPRLPLGNADKKVHNLSAPKVFKLIATKDNKSSSGYNTTRNLVENPIGIKDYEFIQVLGQGMFSVVHKAICLKSGTIVAIKSYDKTKCKIHAQHINIKQEIEIIQKTSHENLIRYIDSFETEKDIYIVVEYISGISLYSFLKKHVGTRLPEKEAKFIFEQIFSAVEYLHDNNISHGDLKLENILITSSNVVKIIDFGFSSYCDTKKKVFCGTSSYLSPEIVQMTEYFPGPSDIWALGVIFFTLLTGTYPFKASSDAELYKKIIKAHIKVPEFVSNEASRLLCRMLRSEPKSRPSIKSLIKDPWLSSDSLNEKDTKSRLSLSNSLIKDSIPTNKPNDNIAEKARTTWKAPFRFTTIEKS</sequence>
<evidence type="ECO:0000256" key="6">
    <source>
        <dbReference type="ARBA" id="ARBA00022840"/>
    </source>
</evidence>
<dbReference type="SMART" id="SM00220">
    <property type="entry name" value="S_TKc"/>
    <property type="match status" value="1"/>
</dbReference>
<evidence type="ECO:0000256" key="9">
    <source>
        <dbReference type="PIRSR" id="PIRSR630616-3"/>
    </source>
</evidence>
<dbReference type="InterPro" id="IPR030616">
    <property type="entry name" value="Aur-like"/>
</dbReference>
<feature type="binding site" evidence="8 10">
    <location>
        <position position="149"/>
    </location>
    <ligand>
        <name>ATP</name>
        <dbReference type="ChEBI" id="CHEBI:30616"/>
    </ligand>
</feature>
<dbReference type="EMBL" id="MPUH01000352">
    <property type="protein sequence ID" value="OMJ82128.1"/>
    <property type="molecule type" value="Genomic_DNA"/>
</dbReference>
<evidence type="ECO:0000256" key="7">
    <source>
        <dbReference type="PIRSR" id="PIRSR630616-1"/>
    </source>
</evidence>
<dbReference type="PANTHER" id="PTHR24350">
    <property type="entry name" value="SERINE/THREONINE-PROTEIN KINASE IAL-RELATED"/>
    <property type="match status" value="1"/>
</dbReference>
<dbReference type="FunFam" id="1.10.510.10:FF:000571">
    <property type="entry name" value="Maternal embryonic leucine zipper kinase"/>
    <property type="match status" value="1"/>
</dbReference>
<evidence type="ECO:0000313" key="15">
    <source>
        <dbReference type="Proteomes" id="UP000187209"/>
    </source>
</evidence>
<dbReference type="GO" id="GO:0005524">
    <property type="term" value="F:ATP binding"/>
    <property type="evidence" value="ECO:0007669"/>
    <property type="project" value="UniProtKB-UniRule"/>
</dbReference>
<keyword evidence="3" id="KW-0808">Transferase</keyword>
<accession>A0A1R2BZC7</accession>
<evidence type="ECO:0000256" key="12">
    <source>
        <dbReference type="SAM" id="MobiDB-lite"/>
    </source>
</evidence>
<dbReference type="SUPFAM" id="SSF56112">
    <property type="entry name" value="Protein kinase-like (PK-like)"/>
    <property type="match status" value="1"/>
</dbReference>
<dbReference type="AlphaFoldDB" id="A0A1R2BZC7"/>
<feature type="region of interest" description="Disordered" evidence="12">
    <location>
        <begin position="1"/>
        <end position="33"/>
    </location>
</feature>
<keyword evidence="15" id="KW-1185">Reference proteome</keyword>
<evidence type="ECO:0000313" key="14">
    <source>
        <dbReference type="EMBL" id="OMJ82128.1"/>
    </source>
</evidence>
<dbReference type="InterPro" id="IPR000719">
    <property type="entry name" value="Prot_kinase_dom"/>
</dbReference>
<evidence type="ECO:0000259" key="13">
    <source>
        <dbReference type="PROSITE" id="PS50011"/>
    </source>
</evidence>
<keyword evidence="2 11" id="KW-0723">Serine/threonine-protein kinase</keyword>
<evidence type="ECO:0000256" key="1">
    <source>
        <dbReference type="ARBA" id="ARBA00011245"/>
    </source>
</evidence>
<evidence type="ECO:0000256" key="2">
    <source>
        <dbReference type="ARBA" id="ARBA00022527"/>
    </source>
</evidence>
<dbReference type="InterPro" id="IPR011009">
    <property type="entry name" value="Kinase-like_dom_sf"/>
</dbReference>
<reference evidence="14 15" key="1">
    <citation type="submission" date="2016-11" db="EMBL/GenBank/DDBJ databases">
        <title>The macronuclear genome of Stentor coeruleus: a giant cell with tiny introns.</title>
        <authorList>
            <person name="Slabodnick M."/>
            <person name="Ruby J.G."/>
            <person name="Reiff S.B."/>
            <person name="Swart E.C."/>
            <person name="Gosai S."/>
            <person name="Prabakaran S."/>
            <person name="Witkowska E."/>
            <person name="Larue G.E."/>
            <person name="Fisher S."/>
            <person name="Freeman R.M."/>
            <person name="Gunawardena J."/>
            <person name="Chu W."/>
            <person name="Stover N.A."/>
            <person name="Gregory B.D."/>
            <person name="Nowacki M."/>
            <person name="Derisi J."/>
            <person name="Roy S.W."/>
            <person name="Marshall W.F."/>
            <person name="Sood P."/>
        </authorList>
    </citation>
    <scope>NUCLEOTIDE SEQUENCE [LARGE SCALE GENOMIC DNA]</scope>
    <source>
        <strain evidence="14">WM001</strain>
    </source>
</reference>
<organism evidence="14 15">
    <name type="scientific">Stentor coeruleus</name>
    <dbReference type="NCBI Taxonomy" id="5963"/>
    <lineage>
        <taxon>Eukaryota</taxon>
        <taxon>Sar</taxon>
        <taxon>Alveolata</taxon>
        <taxon>Ciliophora</taxon>
        <taxon>Postciliodesmatophora</taxon>
        <taxon>Heterotrichea</taxon>
        <taxon>Heterotrichida</taxon>
        <taxon>Stentoridae</taxon>
        <taxon>Stentor</taxon>
    </lineage>
</organism>
<feature type="cross-link" description="Glycyl lysine isopeptide (Lys-Gly) (interchain with G-Cter in SUMO2)" evidence="9">
    <location>
        <position position="247"/>
    </location>
</feature>
<dbReference type="PROSITE" id="PS00107">
    <property type="entry name" value="PROTEIN_KINASE_ATP"/>
    <property type="match status" value="1"/>
</dbReference>
<name>A0A1R2BZC7_9CILI</name>
<feature type="active site" description="Proton acceptor" evidence="7">
    <location>
        <position position="245"/>
    </location>
</feature>